<sequence>MARIEWAFVEAFDSADRDPLTLDQITTLDGNSRLGLQPHLRLVALEYPADDLVLSLHQREKRQTSEAGVDRDDGDDAPVSLPPLRRRPTWLAAHRVDLSVYYRRLEREEFQMLAAIRDGAQLAAAIEAGFAGSGIGQSRRAAHVREWFANWAELGWICAPDLESLL</sequence>
<dbReference type="AlphaFoldDB" id="A0A2N9LMG3"/>
<dbReference type="EMBL" id="OKRB01000103">
    <property type="protein sequence ID" value="SPE24449.1"/>
    <property type="molecule type" value="Genomic_DNA"/>
</dbReference>
<gene>
    <name evidence="2" type="ORF">SBA5_450080</name>
</gene>
<evidence type="ECO:0000313" key="3">
    <source>
        <dbReference type="Proteomes" id="UP000239735"/>
    </source>
</evidence>
<feature type="region of interest" description="Disordered" evidence="1">
    <location>
        <begin position="61"/>
        <end position="81"/>
    </location>
</feature>
<feature type="compositionally biased region" description="Basic and acidic residues" evidence="1">
    <location>
        <begin position="61"/>
        <end position="71"/>
    </location>
</feature>
<proteinExistence type="predicted"/>
<accession>A0A2N9LMG3</accession>
<protein>
    <submittedName>
        <fullName evidence="2">Uncharacterized protein</fullName>
    </submittedName>
</protein>
<evidence type="ECO:0000313" key="2">
    <source>
        <dbReference type="EMBL" id="SPE24449.1"/>
    </source>
</evidence>
<evidence type="ECO:0000256" key="1">
    <source>
        <dbReference type="SAM" id="MobiDB-lite"/>
    </source>
</evidence>
<reference evidence="3" key="1">
    <citation type="submission" date="2018-02" db="EMBL/GenBank/DDBJ databases">
        <authorList>
            <person name="Hausmann B."/>
        </authorList>
    </citation>
    <scope>NUCLEOTIDE SEQUENCE [LARGE SCALE GENOMIC DNA]</scope>
    <source>
        <strain evidence="3">Peat soil MAG SbA5</strain>
    </source>
</reference>
<dbReference type="Proteomes" id="UP000239735">
    <property type="component" value="Unassembled WGS sequence"/>
</dbReference>
<organism evidence="2 3">
    <name type="scientific">Candidatus Sulfuritelmatomonas gaucii</name>
    <dbReference type="NCBI Taxonomy" id="2043161"/>
    <lineage>
        <taxon>Bacteria</taxon>
        <taxon>Pseudomonadati</taxon>
        <taxon>Acidobacteriota</taxon>
        <taxon>Terriglobia</taxon>
        <taxon>Terriglobales</taxon>
        <taxon>Acidobacteriaceae</taxon>
        <taxon>Candidatus Sulfuritelmatomonas</taxon>
    </lineage>
</organism>
<name>A0A2N9LMG3_9BACT</name>